<evidence type="ECO:0000313" key="3">
    <source>
        <dbReference type="Proteomes" id="UP001652461"/>
    </source>
</evidence>
<proteinExistence type="predicted"/>
<dbReference type="InterPro" id="IPR009057">
    <property type="entry name" value="Homeodomain-like_sf"/>
</dbReference>
<dbReference type="RefSeq" id="WP_158363192.1">
    <property type="nucleotide sequence ID" value="NZ_JAOQKC010000008.1"/>
</dbReference>
<dbReference type="Gene3D" id="1.10.10.10">
    <property type="entry name" value="Winged helix-like DNA-binding domain superfamily/Winged helix DNA-binding domain"/>
    <property type="match status" value="1"/>
</dbReference>
<evidence type="ECO:0000313" key="2">
    <source>
        <dbReference type="EMBL" id="MCU6696696.1"/>
    </source>
</evidence>
<dbReference type="InterPro" id="IPR047640">
    <property type="entry name" value="RpiR-like"/>
</dbReference>
<sequence length="208" mass="24034">MAGINKLGFLNSLIEIVNNNMEEDAATSVLARYFLVNFNRLPELNIYDVAENCFVTRSSVRRFCQSLGFDNYKELKKQLENVQDNYHYYKDVVITENYGQKTAEELYQMALDCNSNVRDYVEKISDYIHESNQVVFLVSDIYSRQCNEFQKGMILLGKMVKIVGQQYENNKLLSRLAQNDMVITVSVGGFFAEASIKIIQNLTCKKYC</sequence>
<comment type="caution">
    <text evidence="2">The sequence shown here is derived from an EMBL/GenBank/DDBJ whole genome shotgun (WGS) entry which is preliminary data.</text>
</comment>
<dbReference type="PROSITE" id="PS51071">
    <property type="entry name" value="HTH_RPIR"/>
    <property type="match status" value="1"/>
</dbReference>
<dbReference type="InterPro" id="IPR036388">
    <property type="entry name" value="WH-like_DNA-bd_sf"/>
</dbReference>
<dbReference type="PANTHER" id="PTHR30514:SF1">
    <property type="entry name" value="HTH-TYPE TRANSCRIPTIONAL REGULATOR HEXR-RELATED"/>
    <property type="match status" value="1"/>
</dbReference>
<keyword evidence="3" id="KW-1185">Reference proteome</keyword>
<protein>
    <submittedName>
        <fullName evidence="2">MurR/RpiR family transcriptional regulator</fullName>
    </submittedName>
</protein>
<name>A0ABT2RWK3_9FIRM</name>
<dbReference type="Proteomes" id="UP001652461">
    <property type="component" value="Unassembled WGS sequence"/>
</dbReference>
<organism evidence="2 3">
    <name type="scientific">Laedolimicola ammoniilytica</name>
    <dbReference type="NCBI Taxonomy" id="2981771"/>
    <lineage>
        <taxon>Bacteria</taxon>
        <taxon>Bacillati</taxon>
        <taxon>Bacillota</taxon>
        <taxon>Clostridia</taxon>
        <taxon>Lachnospirales</taxon>
        <taxon>Lachnospiraceae</taxon>
        <taxon>Laedolimicola</taxon>
    </lineage>
</organism>
<dbReference type="EMBL" id="JAOQKC010000008">
    <property type="protein sequence ID" value="MCU6696696.1"/>
    <property type="molecule type" value="Genomic_DNA"/>
</dbReference>
<feature type="domain" description="HTH rpiR-type" evidence="1">
    <location>
        <begin position="10"/>
        <end position="86"/>
    </location>
</feature>
<accession>A0ABT2RWK3</accession>
<dbReference type="SUPFAM" id="SSF46689">
    <property type="entry name" value="Homeodomain-like"/>
    <property type="match status" value="1"/>
</dbReference>
<reference evidence="2 3" key="1">
    <citation type="journal article" date="2021" name="ISME Commun">
        <title>Automated analysis of genomic sequences facilitates high-throughput and comprehensive description of bacteria.</title>
        <authorList>
            <person name="Hitch T.C.A."/>
        </authorList>
    </citation>
    <scope>NUCLEOTIDE SEQUENCE [LARGE SCALE GENOMIC DNA]</scope>
    <source>
        <strain evidence="2 3">Sanger_04</strain>
    </source>
</reference>
<dbReference type="InterPro" id="IPR000281">
    <property type="entry name" value="HTH_RpiR"/>
</dbReference>
<gene>
    <name evidence="2" type="ORF">OCV63_07270</name>
</gene>
<evidence type="ECO:0000259" key="1">
    <source>
        <dbReference type="PROSITE" id="PS51071"/>
    </source>
</evidence>
<dbReference type="PANTHER" id="PTHR30514">
    <property type="entry name" value="GLUCOKINASE"/>
    <property type="match status" value="1"/>
</dbReference>
<dbReference type="Pfam" id="PF01418">
    <property type="entry name" value="HTH_6"/>
    <property type="match status" value="1"/>
</dbReference>